<evidence type="ECO:0000256" key="6">
    <source>
        <dbReference type="ARBA" id="ARBA00022679"/>
    </source>
</evidence>
<dbReference type="Proteomes" id="UP001302812">
    <property type="component" value="Unassembled WGS sequence"/>
</dbReference>
<dbReference type="SUPFAM" id="SSF47384">
    <property type="entry name" value="Homodimeric domain of signal transducing histidine kinase"/>
    <property type="match status" value="1"/>
</dbReference>
<dbReference type="PROSITE" id="PS50109">
    <property type="entry name" value="HIS_KIN"/>
    <property type="match status" value="1"/>
</dbReference>
<evidence type="ECO:0000256" key="7">
    <source>
        <dbReference type="ARBA" id="ARBA00022692"/>
    </source>
</evidence>
<evidence type="ECO:0000256" key="13">
    <source>
        <dbReference type="ARBA" id="ARBA00023136"/>
    </source>
</evidence>
<evidence type="ECO:0000313" key="20">
    <source>
        <dbReference type="Proteomes" id="UP001302812"/>
    </source>
</evidence>
<keyword evidence="4" id="KW-1003">Cell membrane</keyword>
<dbReference type="InterPro" id="IPR035965">
    <property type="entry name" value="PAS-like_dom_sf"/>
</dbReference>
<feature type="modified residue" description="4-aspartylphosphate" evidence="14">
    <location>
        <position position="1011"/>
    </location>
</feature>
<dbReference type="CDD" id="cd00130">
    <property type="entry name" value="PAS"/>
    <property type="match status" value="1"/>
</dbReference>
<reference evidence="19" key="1">
    <citation type="journal article" date="2023" name="Mol. Phylogenet. Evol.">
        <title>Genome-scale phylogeny and comparative genomics of the fungal order Sordariales.</title>
        <authorList>
            <person name="Hensen N."/>
            <person name="Bonometti L."/>
            <person name="Westerberg I."/>
            <person name="Brannstrom I.O."/>
            <person name="Guillou S."/>
            <person name="Cros-Aarteil S."/>
            <person name="Calhoun S."/>
            <person name="Haridas S."/>
            <person name="Kuo A."/>
            <person name="Mondo S."/>
            <person name="Pangilinan J."/>
            <person name="Riley R."/>
            <person name="LaButti K."/>
            <person name="Andreopoulos B."/>
            <person name="Lipzen A."/>
            <person name="Chen C."/>
            <person name="Yan M."/>
            <person name="Daum C."/>
            <person name="Ng V."/>
            <person name="Clum A."/>
            <person name="Steindorff A."/>
            <person name="Ohm R.A."/>
            <person name="Martin F."/>
            <person name="Silar P."/>
            <person name="Natvig D.O."/>
            <person name="Lalanne C."/>
            <person name="Gautier V."/>
            <person name="Ament-Velasquez S.L."/>
            <person name="Kruys A."/>
            <person name="Hutchinson M.I."/>
            <person name="Powell A.J."/>
            <person name="Barry K."/>
            <person name="Miller A.N."/>
            <person name="Grigoriev I.V."/>
            <person name="Debuchy R."/>
            <person name="Gladieux P."/>
            <person name="Hiltunen Thoren M."/>
            <person name="Johannesson H."/>
        </authorList>
    </citation>
    <scope>NUCLEOTIDE SEQUENCE</scope>
    <source>
        <strain evidence="19">CBS 508.74</strain>
    </source>
</reference>
<dbReference type="FunFam" id="1.10.287.130:FF:000003">
    <property type="entry name" value="Histidine kinase"/>
    <property type="match status" value="1"/>
</dbReference>
<dbReference type="Pfam" id="PF00512">
    <property type="entry name" value="HisKA"/>
    <property type="match status" value="1"/>
</dbReference>
<dbReference type="PROSITE" id="PS50110">
    <property type="entry name" value="RESPONSE_REGULATORY"/>
    <property type="match status" value="1"/>
</dbReference>
<evidence type="ECO:0000256" key="8">
    <source>
        <dbReference type="ARBA" id="ARBA00022741"/>
    </source>
</evidence>
<evidence type="ECO:0000256" key="15">
    <source>
        <dbReference type="SAM" id="MobiDB-lite"/>
    </source>
</evidence>
<evidence type="ECO:0000256" key="5">
    <source>
        <dbReference type="ARBA" id="ARBA00022553"/>
    </source>
</evidence>
<evidence type="ECO:0000256" key="11">
    <source>
        <dbReference type="ARBA" id="ARBA00022989"/>
    </source>
</evidence>
<name>A0AAN6TD22_9PEZI</name>
<dbReference type="SMART" id="SM00388">
    <property type="entry name" value="HisKA"/>
    <property type="match status" value="1"/>
</dbReference>
<dbReference type="PROSITE" id="PS50112">
    <property type="entry name" value="PAS"/>
    <property type="match status" value="1"/>
</dbReference>
<feature type="region of interest" description="Disordered" evidence="15">
    <location>
        <begin position="897"/>
        <end position="928"/>
    </location>
</feature>
<keyword evidence="11" id="KW-1133">Transmembrane helix</keyword>
<proteinExistence type="predicted"/>
<dbReference type="SMART" id="SM00086">
    <property type="entry name" value="PAC"/>
    <property type="match status" value="2"/>
</dbReference>
<dbReference type="Gene3D" id="3.30.450.20">
    <property type="entry name" value="PAS domain"/>
    <property type="match status" value="2"/>
</dbReference>
<dbReference type="EMBL" id="MU853344">
    <property type="protein sequence ID" value="KAK4111865.1"/>
    <property type="molecule type" value="Genomic_DNA"/>
</dbReference>
<evidence type="ECO:0000256" key="2">
    <source>
        <dbReference type="ARBA" id="ARBA00004651"/>
    </source>
</evidence>
<comment type="catalytic activity">
    <reaction evidence="1">
        <text>ATP + protein L-histidine = ADP + protein N-phospho-L-histidine.</text>
        <dbReference type="EC" id="2.7.13.3"/>
    </reaction>
</comment>
<feature type="region of interest" description="Disordered" evidence="15">
    <location>
        <begin position="83"/>
        <end position="103"/>
    </location>
</feature>
<evidence type="ECO:0000256" key="1">
    <source>
        <dbReference type="ARBA" id="ARBA00000085"/>
    </source>
</evidence>
<dbReference type="InterPro" id="IPR036890">
    <property type="entry name" value="HATPase_C_sf"/>
</dbReference>
<dbReference type="Gene3D" id="1.10.287.130">
    <property type="match status" value="1"/>
</dbReference>
<feature type="region of interest" description="Disordered" evidence="15">
    <location>
        <begin position="167"/>
        <end position="193"/>
    </location>
</feature>
<evidence type="ECO:0000256" key="3">
    <source>
        <dbReference type="ARBA" id="ARBA00012438"/>
    </source>
</evidence>
<evidence type="ECO:0000256" key="14">
    <source>
        <dbReference type="PROSITE-ProRule" id="PRU00169"/>
    </source>
</evidence>
<feature type="domain" description="Response regulatory" evidence="17">
    <location>
        <begin position="956"/>
        <end position="1082"/>
    </location>
</feature>
<dbReference type="Pfam" id="PF02518">
    <property type="entry name" value="HATPase_c"/>
    <property type="match status" value="1"/>
</dbReference>
<dbReference type="AlphaFoldDB" id="A0AAN6TD22"/>
<dbReference type="InterPro" id="IPR003661">
    <property type="entry name" value="HisK_dim/P_dom"/>
</dbReference>
<keyword evidence="7" id="KW-0812">Transmembrane</keyword>
<feature type="compositionally biased region" description="Low complexity" evidence="15">
    <location>
        <begin position="167"/>
        <end position="180"/>
    </location>
</feature>
<evidence type="ECO:0000256" key="10">
    <source>
        <dbReference type="ARBA" id="ARBA00022840"/>
    </source>
</evidence>
<dbReference type="FunFam" id="3.30.450.20:FF:000099">
    <property type="entry name" value="Sensory box sensor histidine kinase"/>
    <property type="match status" value="1"/>
</dbReference>
<keyword evidence="8" id="KW-0547">Nucleotide-binding</keyword>
<dbReference type="GO" id="GO:0005886">
    <property type="term" value="C:plasma membrane"/>
    <property type="evidence" value="ECO:0007669"/>
    <property type="project" value="UniProtKB-SubCell"/>
</dbReference>
<feature type="compositionally biased region" description="Basic and acidic residues" evidence="15">
    <location>
        <begin position="1198"/>
        <end position="1212"/>
    </location>
</feature>
<dbReference type="CDD" id="cd16922">
    <property type="entry name" value="HATPase_EvgS-ArcB-TorS-like"/>
    <property type="match status" value="1"/>
</dbReference>
<organism evidence="19 20">
    <name type="scientific">Canariomyces notabilis</name>
    <dbReference type="NCBI Taxonomy" id="2074819"/>
    <lineage>
        <taxon>Eukaryota</taxon>
        <taxon>Fungi</taxon>
        <taxon>Dikarya</taxon>
        <taxon>Ascomycota</taxon>
        <taxon>Pezizomycotina</taxon>
        <taxon>Sordariomycetes</taxon>
        <taxon>Sordariomycetidae</taxon>
        <taxon>Sordariales</taxon>
        <taxon>Chaetomiaceae</taxon>
        <taxon>Canariomyces</taxon>
    </lineage>
</organism>
<evidence type="ECO:0000256" key="12">
    <source>
        <dbReference type="ARBA" id="ARBA00023012"/>
    </source>
</evidence>
<comment type="caution">
    <text evidence="19">The sequence shown here is derived from an EMBL/GenBank/DDBJ whole genome shotgun (WGS) entry which is preliminary data.</text>
</comment>
<keyword evidence="20" id="KW-1185">Reference proteome</keyword>
<dbReference type="SMART" id="SM00387">
    <property type="entry name" value="HATPase_c"/>
    <property type="match status" value="1"/>
</dbReference>
<dbReference type="InterPro" id="IPR036097">
    <property type="entry name" value="HisK_dim/P_sf"/>
</dbReference>
<dbReference type="InterPro" id="IPR011006">
    <property type="entry name" value="CheY-like_superfamily"/>
</dbReference>
<dbReference type="Gene3D" id="3.30.565.10">
    <property type="entry name" value="Histidine kinase-like ATPase, C-terminal domain"/>
    <property type="match status" value="1"/>
</dbReference>
<dbReference type="CDD" id="cd17546">
    <property type="entry name" value="REC_hyHK_CKI1_RcsC-like"/>
    <property type="match status" value="1"/>
</dbReference>
<dbReference type="PRINTS" id="PR00344">
    <property type="entry name" value="BCTRLSENSOR"/>
</dbReference>
<dbReference type="PANTHER" id="PTHR45339">
    <property type="entry name" value="HYBRID SIGNAL TRANSDUCTION HISTIDINE KINASE J"/>
    <property type="match status" value="1"/>
</dbReference>
<feature type="domain" description="Histidine kinase" evidence="16">
    <location>
        <begin position="652"/>
        <end position="875"/>
    </location>
</feature>
<dbReference type="Pfam" id="PF00072">
    <property type="entry name" value="Response_reg"/>
    <property type="match status" value="1"/>
</dbReference>
<dbReference type="SMART" id="SM00091">
    <property type="entry name" value="PAS"/>
    <property type="match status" value="2"/>
</dbReference>
<dbReference type="PANTHER" id="PTHR45339:SF1">
    <property type="entry name" value="HYBRID SIGNAL TRANSDUCTION HISTIDINE KINASE J"/>
    <property type="match status" value="1"/>
</dbReference>
<keyword evidence="12" id="KW-0902">Two-component regulatory system</keyword>
<dbReference type="FunFam" id="3.30.565.10:FF:000010">
    <property type="entry name" value="Sensor histidine kinase RcsC"/>
    <property type="match status" value="1"/>
</dbReference>
<evidence type="ECO:0000259" key="18">
    <source>
        <dbReference type="PROSITE" id="PS50112"/>
    </source>
</evidence>
<dbReference type="SUPFAM" id="SSF55785">
    <property type="entry name" value="PYP-like sensor domain (PAS domain)"/>
    <property type="match status" value="1"/>
</dbReference>
<reference evidence="19" key="2">
    <citation type="submission" date="2023-05" db="EMBL/GenBank/DDBJ databases">
        <authorList>
            <consortium name="Lawrence Berkeley National Laboratory"/>
            <person name="Steindorff A."/>
            <person name="Hensen N."/>
            <person name="Bonometti L."/>
            <person name="Westerberg I."/>
            <person name="Brannstrom I.O."/>
            <person name="Guillou S."/>
            <person name="Cros-Aarteil S."/>
            <person name="Calhoun S."/>
            <person name="Haridas S."/>
            <person name="Kuo A."/>
            <person name="Mondo S."/>
            <person name="Pangilinan J."/>
            <person name="Riley R."/>
            <person name="Labutti K."/>
            <person name="Andreopoulos B."/>
            <person name="Lipzen A."/>
            <person name="Chen C."/>
            <person name="Yanf M."/>
            <person name="Daum C."/>
            <person name="Ng V."/>
            <person name="Clum A."/>
            <person name="Ohm R."/>
            <person name="Martin F."/>
            <person name="Silar P."/>
            <person name="Natvig D."/>
            <person name="Lalanne C."/>
            <person name="Gautier V."/>
            <person name="Ament-Velasquez S.L."/>
            <person name="Kruys A."/>
            <person name="Hutchinson M.I."/>
            <person name="Powell A.J."/>
            <person name="Barry K."/>
            <person name="Miller A.N."/>
            <person name="Grigoriev I.V."/>
            <person name="Debuchy R."/>
            <person name="Gladieux P."/>
            <person name="Thoren M.H."/>
            <person name="Johannesson H."/>
        </authorList>
    </citation>
    <scope>NUCLEOTIDE SEQUENCE</scope>
    <source>
        <strain evidence="19">CBS 508.74</strain>
    </source>
</reference>
<feature type="compositionally biased region" description="Basic and acidic residues" evidence="15">
    <location>
        <begin position="1225"/>
        <end position="1238"/>
    </location>
</feature>
<evidence type="ECO:0000313" key="19">
    <source>
        <dbReference type="EMBL" id="KAK4111865.1"/>
    </source>
</evidence>
<keyword evidence="10" id="KW-0067">ATP-binding</keyword>
<dbReference type="InterPro" id="IPR005467">
    <property type="entry name" value="His_kinase_dom"/>
</dbReference>
<dbReference type="GeneID" id="89935842"/>
<dbReference type="CDD" id="cd00082">
    <property type="entry name" value="HisKA"/>
    <property type="match status" value="1"/>
</dbReference>
<accession>A0AAN6TD22</accession>
<dbReference type="InterPro" id="IPR000014">
    <property type="entry name" value="PAS"/>
</dbReference>
<dbReference type="Pfam" id="PF08447">
    <property type="entry name" value="PAS_3"/>
    <property type="match status" value="1"/>
</dbReference>
<keyword evidence="9" id="KW-0418">Kinase</keyword>
<evidence type="ECO:0000256" key="9">
    <source>
        <dbReference type="ARBA" id="ARBA00022777"/>
    </source>
</evidence>
<evidence type="ECO:0000256" key="4">
    <source>
        <dbReference type="ARBA" id="ARBA00022475"/>
    </source>
</evidence>
<dbReference type="NCBIfam" id="TIGR00229">
    <property type="entry name" value="sensory_box"/>
    <property type="match status" value="1"/>
</dbReference>
<dbReference type="RefSeq" id="XP_064669435.1">
    <property type="nucleotide sequence ID" value="XM_064811717.1"/>
</dbReference>
<dbReference type="SUPFAM" id="SSF52172">
    <property type="entry name" value="CheY-like"/>
    <property type="match status" value="1"/>
</dbReference>
<gene>
    <name evidence="19" type="ORF">N656DRAFT_711008</name>
</gene>
<dbReference type="InterPro" id="IPR004358">
    <property type="entry name" value="Sig_transdc_His_kin-like_C"/>
</dbReference>
<protein>
    <recommendedName>
        <fullName evidence="3">histidine kinase</fullName>
        <ecNumber evidence="3">2.7.13.3</ecNumber>
    </recommendedName>
</protein>
<dbReference type="SUPFAM" id="SSF55874">
    <property type="entry name" value="ATPase domain of HSP90 chaperone/DNA topoisomerase II/histidine kinase"/>
    <property type="match status" value="1"/>
</dbReference>
<evidence type="ECO:0000259" key="16">
    <source>
        <dbReference type="PROSITE" id="PS50109"/>
    </source>
</evidence>
<feature type="region of interest" description="Disordered" evidence="15">
    <location>
        <begin position="1190"/>
        <end position="1238"/>
    </location>
</feature>
<sequence>MKPVSQSQVASAAVQSLPIPVLVLGVQKTVVLANEAMGRLLGMDDLLGKSLTQVGVDLVQDGRHVWFDWKRFFDEAAVEMGPRKNNKRAHRDGNTDGVDNPQGGLPLHLALDVTISPATAGTGRRESLSPLTDAAPPLRAKMDVSVCDDEGERTLFILTFTDIRPAPSSPAASASPSVAPDHSSKTPSVAVHQGGPLFSDPFAPLAPSPASSAPHSLSKTQKINVMKDAMLNNIQTPIAATWKDGSVSFLNRAAYNLLIGKPDFEENNIDGFDLLSTWTVWAPDFSRRLEPSEGPMAVLIRAETPFASRRIGMHDVAGQPLVFDVEGTALRDDNTGEFLAGVVTCKDVTKLIEEISQIRAAGEERFRVICNTMPQLVWTATRDGSHDFFNSRWYDYTGLSEQDSLGSGWMNAFHPDDLPAAEKCWKRSLETGEPYTTEYRCRRKDGEWRWFLGRALPLKNQQTGVVEKWFGTCTDAHESIETKNESKRIRQQLLGVIAESHMTMFTVDSERKITMLEGAMIWDTFSDSHASRRYVGENVYDVFSRLSPRPPKALLEAVESILSGKIPEDLEEHEIEGRWYRTRLKPILGRANGEKGAKATVIEGVTGFIMDVTELKAREKDLQAQAQEKRQLLANEAAAKEASRLKSQFLANMSHEIRTPISGVIGMAELLLDADLSEEQREIAENIYRSANALLTVINDILDFSKVESGRLDIEEVQFSLPVVVQDVGKMLSFAADRKNLGFYCDLAADIESDLLVMGDPGRVRQIMTNLLTNSIKFTNHGHVRLSVLREKETAEMIEIKFVVEDTGIGIEEEVLKRLFQPFSQGDPSTARKFGGTGLGLTICKHLLELMKGRMAFESTLGAGTTATFWIPFHKPRRGGEANTVAIDSLSERLQSERSVSCHSSEYDQKLPPPSRARGRPLADNSRSAWRHSASSLGAMGAPEEELPYSARANVHILVVEDNAVNQQYALKTIEKLGFQATAVWNGKEAVDYIAAAKDGAKKKPDIILMDVQMPVIDGYRCTHILRHHMPYKGYISDVPIVAMTASAIQGDREKCKRAGMDDYLSKPVRNKVLEKMLVRWSTKGRSNTSTPAGLSGSECSEHSKVGAKAKLTGVEGAGGLEMADRNSTSICDSSGLPTITVPIQESKCEAIVDTQYATSLDLTMPSVDGGSSQDQFDSEMMQQLTYGLTEDESVADVSREQKMADGRERSRSPSAPREALTEENVGKLEDMSRQWRR</sequence>
<keyword evidence="6" id="KW-0808">Transferase</keyword>
<dbReference type="Gene3D" id="3.40.50.2300">
    <property type="match status" value="1"/>
</dbReference>
<dbReference type="EC" id="2.7.13.3" evidence="3"/>
<dbReference type="InterPro" id="IPR001610">
    <property type="entry name" value="PAC"/>
</dbReference>
<dbReference type="GO" id="GO:0005524">
    <property type="term" value="F:ATP binding"/>
    <property type="evidence" value="ECO:0007669"/>
    <property type="project" value="UniProtKB-KW"/>
</dbReference>
<dbReference type="InterPro" id="IPR013655">
    <property type="entry name" value="PAS_fold_3"/>
</dbReference>
<feature type="domain" description="PAS" evidence="18">
    <location>
        <begin position="362"/>
        <end position="432"/>
    </location>
</feature>
<dbReference type="InterPro" id="IPR003594">
    <property type="entry name" value="HATPase_dom"/>
</dbReference>
<keyword evidence="13" id="KW-0472">Membrane</keyword>
<dbReference type="SMART" id="SM00448">
    <property type="entry name" value="REC"/>
    <property type="match status" value="1"/>
</dbReference>
<dbReference type="InterPro" id="IPR001789">
    <property type="entry name" value="Sig_transdc_resp-reg_receiver"/>
</dbReference>
<comment type="subcellular location">
    <subcellularLocation>
        <location evidence="2">Cell membrane</location>
        <topology evidence="2">Multi-pass membrane protein</topology>
    </subcellularLocation>
</comment>
<keyword evidence="5 14" id="KW-0597">Phosphoprotein</keyword>
<dbReference type="GO" id="GO:0000155">
    <property type="term" value="F:phosphorelay sensor kinase activity"/>
    <property type="evidence" value="ECO:0007669"/>
    <property type="project" value="InterPro"/>
</dbReference>
<evidence type="ECO:0000259" key="17">
    <source>
        <dbReference type="PROSITE" id="PS50110"/>
    </source>
</evidence>